<protein>
    <recommendedName>
        <fullName evidence="2">site-specific DNA-methyltransferase (cytosine-N(4)-specific)</fullName>
        <ecNumber evidence="2">2.1.1.113</ecNumber>
    </recommendedName>
</protein>
<feature type="non-terminal residue" evidence="10">
    <location>
        <position position="1"/>
    </location>
</feature>
<dbReference type="InterPro" id="IPR002941">
    <property type="entry name" value="DNA_methylase_N4/N6"/>
</dbReference>
<evidence type="ECO:0000256" key="7">
    <source>
        <dbReference type="ARBA" id="ARBA00023125"/>
    </source>
</evidence>
<gene>
    <name evidence="10" type="ORF">METZ01_LOCUS512362</name>
</gene>
<reference evidence="10" key="1">
    <citation type="submission" date="2018-05" db="EMBL/GenBank/DDBJ databases">
        <authorList>
            <person name="Lanie J.A."/>
            <person name="Ng W.-L."/>
            <person name="Kazmierczak K.M."/>
            <person name="Andrzejewski T.M."/>
            <person name="Davidsen T.M."/>
            <person name="Wayne K.J."/>
            <person name="Tettelin H."/>
            <person name="Glass J.I."/>
            <person name="Rusch D."/>
            <person name="Podicherti R."/>
            <person name="Tsui H.-C.T."/>
            <person name="Winkler M.E."/>
        </authorList>
    </citation>
    <scope>NUCLEOTIDE SEQUENCE</scope>
</reference>
<dbReference type="PRINTS" id="PR00508">
    <property type="entry name" value="S21N4MTFRASE"/>
</dbReference>
<feature type="non-terminal residue" evidence="10">
    <location>
        <position position="165"/>
    </location>
</feature>
<sequence>LVIIKEESKKSKKGIYDKRNKINDLTGKEWLKLTKSVWISKRCAADKDAFEHPAPFLIEDIRKLVQFFTKSDDLVADIFMGSGTAIIAACLDGRFGLGIDLNSKYCALARRRLKKLKIKKDRYQIIKGDSLTVLKKIGTVDYCVTSPPYHNILKNQEFSFLHLKV</sequence>
<dbReference type="Gene3D" id="3.40.50.150">
    <property type="entry name" value="Vaccinia Virus protein VP39"/>
    <property type="match status" value="2"/>
</dbReference>
<dbReference type="EC" id="2.1.1.113" evidence="2"/>
<evidence type="ECO:0000256" key="8">
    <source>
        <dbReference type="ARBA" id="ARBA00049120"/>
    </source>
</evidence>
<comment type="similarity">
    <text evidence="1">Belongs to the N(4)/N(6)-methyltransferase family. N(4) subfamily.</text>
</comment>
<keyword evidence="5" id="KW-0949">S-adenosyl-L-methionine</keyword>
<keyword evidence="7" id="KW-0238">DNA-binding</keyword>
<accession>A0A383ETW9</accession>
<organism evidence="10">
    <name type="scientific">marine metagenome</name>
    <dbReference type="NCBI Taxonomy" id="408172"/>
    <lineage>
        <taxon>unclassified sequences</taxon>
        <taxon>metagenomes</taxon>
        <taxon>ecological metagenomes</taxon>
    </lineage>
</organism>
<dbReference type="InterPro" id="IPR029063">
    <property type="entry name" value="SAM-dependent_MTases_sf"/>
</dbReference>
<dbReference type="GO" id="GO:0009307">
    <property type="term" value="P:DNA restriction-modification system"/>
    <property type="evidence" value="ECO:0007669"/>
    <property type="project" value="UniProtKB-KW"/>
</dbReference>
<evidence type="ECO:0000256" key="1">
    <source>
        <dbReference type="ARBA" id="ARBA00010203"/>
    </source>
</evidence>
<feature type="domain" description="DNA methylase N-4/N-6" evidence="9">
    <location>
        <begin position="9"/>
        <end position="110"/>
    </location>
</feature>
<dbReference type="PROSITE" id="PS00093">
    <property type="entry name" value="N4_MTASE"/>
    <property type="match status" value="1"/>
</dbReference>
<evidence type="ECO:0000256" key="2">
    <source>
        <dbReference type="ARBA" id="ARBA00012185"/>
    </source>
</evidence>
<keyword evidence="4" id="KW-0808">Transferase</keyword>
<evidence type="ECO:0000256" key="6">
    <source>
        <dbReference type="ARBA" id="ARBA00022747"/>
    </source>
</evidence>
<evidence type="ECO:0000313" key="10">
    <source>
        <dbReference type="EMBL" id="SVE59508.1"/>
    </source>
</evidence>
<evidence type="ECO:0000256" key="4">
    <source>
        <dbReference type="ARBA" id="ARBA00022679"/>
    </source>
</evidence>
<dbReference type="GO" id="GO:0003677">
    <property type="term" value="F:DNA binding"/>
    <property type="evidence" value="ECO:0007669"/>
    <property type="project" value="UniProtKB-KW"/>
</dbReference>
<dbReference type="Pfam" id="PF01555">
    <property type="entry name" value="N6_N4_Mtase"/>
    <property type="match status" value="1"/>
</dbReference>
<dbReference type="InterPro" id="IPR017985">
    <property type="entry name" value="MeTrfase_CN4_CS"/>
</dbReference>
<dbReference type="AlphaFoldDB" id="A0A383ETW9"/>
<dbReference type="GO" id="GO:0008170">
    <property type="term" value="F:N-methyltransferase activity"/>
    <property type="evidence" value="ECO:0007669"/>
    <property type="project" value="InterPro"/>
</dbReference>
<name>A0A383ETW9_9ZZZZ</name>
<evidence type="ECO:0000256" key="5">
    <source>
        <dbReference type="ARBA" id="ARBA00022691"/>
    </source>
</evidence>
<keyword evidence="3" id="KW-0489">Methyltransferase</keyword>
<dbReference type="GO" id="GO:0032259">
    <property type="term" value="P:methylation"/>
    <property type="evidence" value="ECO:0007669"/>
    <property type="project" value="UniProtKB-KW"/>
</dbReference>
<proteinExistence type="inferred from homology"/>
<comment type="catalytic activity">
    <reaction evidence="8">
        <text>a 2'-deoxycytidine in DNA + S-adenosyl-L-methionine = an N(4)-methyl-2'-deoxycytidine in DNA + S-adenosyl-L-homocysteine + H(+)</text>
        <dbReference type="Rhea" id="RHEA:16857"/>
        <dbReference type="Rhea" id="RHEA-COMP:11369"/>
        <dbReference type="Rhea" id="RHEA-COMP:13674"/>
        <dbReference type="ChEBI" id="CHEBI:15378"/>
        <dbReference type="ChEBI" id="CHEBI:57856"/>
        <dbReference type="ChEBI" id="CHEBI:59789"/>
        <dbReference type="ChEBI" id="CHEBI:85452"/>
        <dbReference type="ChEBI" id="CHEBI:137933"/>
        <dbReference type="EC" id="2.1.1.113"/>
    </reaction>
</comment>
<dbReference type="InterPro" id="IPR001091">
    <property type="entry name" value="RM_Methyltransferase"/>
</dbReference>
<keyword evidence="6" id="KW-0680">Restriction system</keyword>
<evidence type="ECO:0000256" key="3">
    <source>
        <dbReference type="ARBA" id="ARBA00022603"/>
    </source>
</evidence>
<dbReference type="EMBL" id="UINC01228267">
    <property type="protein sequence ID" value="SVE59508.1"/>
    <property type="molecule type" value="Genomic_DNA"/>
</dbReference>
<dbReference type="SUPFAM" id="SSF53335">
    <property type="entry name" value="S-adenosyl-L-methionine-dependent methyltransferases"/>
    <property type="match status" value="1"/>
</dbReference>
<evidence type="ECO:0000259" key="9">
    <source>
        <dbReference type="Pfam" id="PF01555"/>
    </source>
</evidence>
<dbReference type="GO" id="GO:0015667">
    <property type="term" value="F:site-specific DNA-methyltransferase (cytosine-N4-specific) activity"/>
    <property type="evidence" value="ECO:0007669"/>
    <property type="project" value="UniProtKB-EC"/>
</dbReference>